<gene>
    <name evidence="12" type="ORF">VCS650_LOCUS33357</name>
</gene>
<dbReference type="PANTHER" id="PTHR24246:SF27">
    <property type="entry name" value="ADENOSINE RECEPTOR, ISOFORM A"/>
    <property type="match status" value="1"/>
</dbReference>
<sequence>MSNEVNSSLLDISLLPYEIGIPRVVRFWIILIFYIPSLICSLFVLYYFIASRTLRQALHNHVITLLLIVNFIVQLTSIPWIINYYRLEGQVSPQSPSFCIVWILIDEGLTITITALFAWATVERHILIFHDQLVATRRKILIFHYFPIVVVLLYCFFYSLIVIIIPPCQNVFDYTQLVCGYPLCYYDQQALAIWDIVFDHLIPIIIIISCSLGLLLRILYQKSHMRQPTRWRNYRKMTIQLLSISFLYLIIYIPHMLMEFLHLCCIPEEVGADFKAYSQFFLYYGNLLLPVVCAGSMPELQSKLKKLFVCCKRQARAVQPETIALSRRAGDRHLKNIATAQ</sequence>
<dbReference type="Gene3D" id="1.20.1070.10">
    <property type="entry name" value="Rhodopsin 7-helix transmembrane proteins"/>
    <property type="match status" value="1"/>
</dbReference>
<protein>
    <recommendedName>
        <fullName evidence="11">G-protein coupled receptors family 1 profile domain-containing protein</fullName>
    </recommendedName>
</protein>
<dbReference type="GO" id="GO:0005886">
    <property type="term" value="C:plasma membrane"/>
    <property type="evidence" value="ECO:0007669"/>
    <property type="project" value="UniProtKB-SubCell"/>
</dbReference>
<feature type="transmembrane region" description="Helical" evidence="10">
    <location>
        <begin position="62"/>
        <end position="82"/>
    </location>
</feature>
<evidence type="ECO:0000313" key="12">
    <source>
        <dbReference type="EMBL" id="CAF1343449.1"/>
    </source>
</evidence>
<evidence type="ECO:0000256" key="9">
    <source>
        <dbReference type="ARBA" id="ARBA00023224"/>
    </source>
</evidence>
<feature type="transmembrane region" description="Helical" evidence="10">
    <location>
        <begin position="142"/>
        <end position="165"/>
    </location>
</feature>
<evidence type="ECO:0000256" key="10">
    <source>
        <dbReference type="SAM" id="Phobius"/>
    </source>
</evidence>
<keyword evidence="6 10" id="KW-0472">Membrane</keyword>
<dbReference type="PROSITE" id="PS50262">
    <property type="entry name" value="G_PROTEIN_RECEP_F1_2"/>
    <property type="match status" value="1"/>
</dbReference>
<keyword evidence="7" id="KW-0675">Receptor</keyword>
<dbReference type="Proteomes" id="UP000663891">
    <property type="component" value="Unassembled WGS sequence"/>
</dbReference>
<comment type="subcellular location">
    <subcellularLocation>
        <location evidence="1">Cell membrane</location>
        <topology evidence="1">Multi-pass membrane protein</topology>
    </subcellularLocation>
</comment>
<feature type="transmembrane region" description="Helical" evidence="10">
    <location>
        <begin position="102"/>
        <end position="122"/>
    </location>
</feature>
<evidence type="ECO:0000256" key="3">
    <source>
        <dbReference type="ARBA" id="ARBA00022692"/>
    </source>
</evidence>
<dbReference type="OrthoDB" id="10016927at2759"/>
<dbReference type="PANTHER" id="PTHR24246">
    <property type="entry name" value="OLFACTORY RECEPTOR AND ADENOSINE RECEPTOR"/>
    <property type="match status" value="1"/>
</dbReference>
<proteinExistence type="predicted"/>
<evidence type="ECO:0000256" key="6">
    <source>
        <dbReference type="ARBA" id="ARBA00023136"/>
    </source>
</evidence>
<reference evidence="12" key="1">
    <citation type="submission" date="2021-02" db="EMBL/GenBank/DDBJ databases">
        <authorList>
            <person name="Nowell W R."/>
        </authorList>
    </citation>
    <scope>NUCLEOTIDE SEQUENCE</scope>
</reference>
<dbReference type="AlphaFoldDB" id="A0A815GU58"/>
<evidence type="ECO:0000256" key="5">
    <source>
        <dbReference type="ARBA" id="ARBA00023040"/>
    </source>
</evidence>
<feature type="transmembrane region" description="Helical" evidence="10">
    <location>
        <begin position="281"/>
        <end position="298"/>
    </location>
</feature>
<organism evidence="12 13">
    <name type="scientific">Adineta steineri</name>
    <dbReference type="NCBI Taxonomy" id="433720"/>
    <lineage>
        <taxon>Eukaryota</taxon>
        <taxon>Metazoa</taxon>
        <taxon>Spiralia</taxon>
        <taxon>Gnathifera</taxon>
        <taxon>Rotifera</taxon>
        <taxon>Eurotatoria</taxon>
        <taxon>Bdelloidea</taxon>
        <taxon>Adinetida</taxon>
        <taxon>Adinetidae</taxon>
        <taxon>Adineta</taxon>
    </lineage>
</organism>
<keyword evidence="2" id="KW-1003">Cell membrane</keyword>
<name>A0A815GU58_9BILA</name>
<evidence type="ECO:0000256" key="1">
    <source>
        <dbReference type="ARBA" id="ARBA00004651"/>
    </source>
</evidence>
<dbReference type="EMBL" id="CAJNON010000644">
    <property type="protein sequence ID" value="CAF1343449.1"/>
    <property type="molecule type" value="Genomic_DNA"/>
</dbReference>
<keyword evidence="3 10" id="KW-0812">Transmembrane</keyword>
<keyword evidence="5" id="KW-0297">G-protein coupled receptor</keyword>
<evidence type="ECO:0000256" key="7">
    <source>
        <dbReference type="ARBA" id="ARBA00023170"/>
    </source>
</evidence>
<feature type="transmembrane region" description="Helical" evidence="10">
    <location>
        <begin position="27"/>
        <end position="50"/>
    </location>
</feature>
<feature type="transmembrane region" description="Helical" evidence="10">
    <location>
        <begin position="241"/>
        <end position="261"/>
    </location>
</feature>
<dbReference type="SUPFAM" id="SSF81321">
    <property type="entry name" value="Family A G protein-coupled receptor-like"/>
    <property type="match status" value="1"/>
</dbReference>
<evidence type="ECO:0000256" key="2">
    <source>
        <dbReference type="ARBA" id="ARBA00022475"/>
    </source>
</evidence>
<evidence type="ECO:0000256" key="8">
    <source>
        <dbReference type="ARBA" id="ARBA00023180"/>
    </source>
</evidence>
<feature type="domain" description="G-protein coupled receptors family 1 profile" evidence="11">
    <location>
        <begin position="40"/>
        <end position="293"/>
    </location>
</feature>
<dbReference type="InterPro" id="IPR017452">
    <property type="entry name" value="GPCR_Rhodpsn_7TM"/>
</dbReference>
<comment type="caution">
    <text evidence="12">The sequence shown here is derived from an EMBL/GenBank/DDBJ whole genome shotgun (WGS) entry which is preliminary data.</text>
</comment>
<feature type="transmembrane region" description="Helical" evidence="10">
    <location>
        <begin position="201"/>
        <end position="220"/>
    </location>
</feature>
<keyword evidence="4 10" id="KW-1133">Transmembrane helix</keyword>
<accession>A0A815GU58</accession>
<evidence type="ECO:0000313" key="13">
    <source>
        <dbReference type="Proteomes" id="UP000663891"/>
    </source>
</evidence>
<keyword evidence="9" id="KW-0807">Transducer</keyword>
<keyword evidence="8" id="KW-0325">Glycoprotein</keyword>
<evidence type="ECO:0000259" key="11">
    <source>
        <dbReference type="PROSITE" id="PS50262"/>
    </source>
</evidence>
<evidence type="ECO:0000256" key="4">
    <source>
        <dbReference type="ARBA" id="ARBA00022989"/>
    </source>
</evidence>
<dbReference type="GO" id="GO:0004930">
    <property type="term" value="F:G protein-coupled receptor activity"/>
    <property type="evidence" value="ECO:0007669"/>
    <property type="project" value="UniProtKB-KW"/>
</dbReference>